<feature type="domain" description="Mur ligase N-terminal catalytic" evidence="12">
    <location>
        <begin position="25"/>
        <end position="96"/>
    </location>
</feature>
<name>F3ZZ23_MAHA5</name>
<dbReference type="KEGG" id="mas:Mahau_1594"/>
<dbReference type="RefSeq" id="WP_013781211.1">
    <property type="nucleotide sequence ID" value="NC_015520.1"/>
</dbReference>
<dbReference type="GO" id="GO:0071555">
    <property type="term" value="P:cell wall organization"/>
    <property type="evidence" value="ECO:0007669"/>
    <property type="project" value="UniProtKB-KW"/>
</dbReference>
<dbReference type="AlphaFoldDB" id="F3ZZ23"/>
<dbReference type="STRING" id="697281.Mahau_1594"/>
<dbReference type="EMBL" id="CP002360">
    <property type="protein sequence ID" value="AEE96782.1"/>
    <property type="molecule type" value="Genomic_DNA"/>
</dbReference>
<dbReference type="InterPro" id="IPR005863">
    <property type="entry name" value="UDP-N-AcMur_synth"/>
</dbReference>
<dbReference type="SUPFAM" id="SSF53623">
    <property type="entry name" value="MurD-like peptide ligases, catalytic domain"/>
    <property type="match status" value="1"/>
</dbReference>
<dbReference type="InterPro" id="IPR051046">
    <property type="entry name" value="MurCDEF_CellWall_CoF430Synth"/>
</dbReference>
<protein>
    <recommendedName>
        <fullName evidence="10 11">UDP-N-acetylmuramoyl-tripeptide--D-alanyl-D-alanine ligase</fullName>
        <ecNumber evidence="10 11">6.3.2.10</ecNumber>
    </recommendedName>
    <alternativeName>
        <fullName evidence="10">D-alanyl-D-alanine-adding enzyme</fullName>
    </alternativeName>
</protein>
<evidence type="ECO:0000256" key="2">
    <source>
        <dbReference type="ARBA" id="ARBA00022598"/>
    </source>
</evidence>
<evidence type="ECO:0000256" key="1">
    <source>
        <dbReference type="ARBA" id="ARBA00022490"/>
    </source>
</evidence>
<dbReference type="HAMAP" id="MF_02019">
    <property type="entry name" value="MurF"/>
    <property type="match status" value="1"/>
</dbReference>
<comment type="subcellular location">
    <subcellularLocation>
        <location evidence="10 11">Cytoplasm</location>
    </subcellularLocation>
</comment>
<reference evidence="16" key="1">
    <citation type="submission" date="2010-11" db="EMBL/GenBank/DDBJ databases">
        <title>The complete genome of Mahella australiensis DSM 15567.</title>
        <authorList>
            <consortium name="US DOE Joint Genome Institute (JGI-PGF)"/>
            <person name="Lucas S."/>
            <person name="Copeland A."/>
            <person name="Lapidus A."/>
            <person name="Bruce D."/>
            <person name="Goodwin L."/>
            <person name="Pitluck S."/>
            <person name="Kyrpides N."/>
            <person name="Mavromatis K."/>
            <person name="Pagani I."/>
            <person name="Ivanova N."/>
            <person name="Teshima H."/>
            <person name="Brettin T."/>
            <person name="Detter J.C."/>
            <person name="Han C."/>
            <person name="Tapia R."/>
            <person name="Land M."/>
            <person name="Hauser L."/>
            <person name="Markowitz V."/>
            <person name="Cheng J.-F."/>
            <person name="Hugenholtz P."/>
            <person name="Woyke T."/>
            <person name="Wu D."/>
            <person name="Spring S."/>
            <person name="Pukall R."/>
            <person name="Steenblock K."/>
            <person name="Schneider S."/>
            <person name="Klenk H.-P."/>
            <person name="Eisen J.A."/>
        </authorList>
    </citation>
    <scope>NUCLEOTIDE SEQUENCE [LARGE SCALE GENOMIC DNA]</scope>
    <source>
        <strain evidence="16">DSM 15567 / CIP 107919 / 50-1 BON</strain>
    </source>
</reference>
<dbReference type="Pfam" id="PF08245">
    <property type="entry name" value="Mur_ligase_M"/>
    <property type="match status" value="1"/>
</dbReference>
<comment type="function">
    <text evidence="10 11">Involved in cell wall formation. Catalyzes the final step in the synthesis of UDP-N-acetylmuramoyl-pentapeptide, the precursor of murein.</text>
</comment>
<dbReference type="InterPro" id="IPR035911">
    <property type="entry name" value="MurE/MurF_N"/>
</dbReference>
<evidence type="ECO:0000256" key="11">
    <source>
        <dbReference type="RuleBase" id="RU004136"/>
    </source>
</evidence>
<evidence type="ECO:0000256" key="3">
    <source>
        <dbReference type="ARBA" id="ARBA00022618"/>
    </source>
</evidence>
<dbReference type="InterPro" id="IPR036565">
    <property type="entry name" value="Mur-like_cat_sf"/>
</dbReference>
<dbReference type="Proteomes" id="UP000008457">
    <property type="component" value="Chromosome"/>
</dbReference>
<dbReference type="PANTHER" id="PTHR43024">
    <property type="entry name" value="UDP-N-ACETYLMURAMOYL-TRIPEPTIDE--D-ALANYL-D-ALANINE LIGASE"/>
    <property type="match status" value="1"/>
</dbReference>
<comment type="pathway">
    <text evidence="10 11">Cell wall biogenesis; peptidoglycan biosynthesis.</text>
</comment>
<dbReference type="eggNOG" id="COG0770">
    <property type="taxonomic scope" value="Bacteria"/>
</dbReference>
<keyword evidence="1 10" id="KW-0963">Cytoplasm</keyword>
<dbReference type="Pfam" id="PF02875">
    <property type="entry name" value="Mur_ligase_C"/>
    <property type="match status" value="1"/>
</dbReference>
<feature type="domain" description="Mur ligase central" evidence="14">
    <location>
        <begin position="107"/>
        <end position="294"/>
    </location>
</feature>
<evidence type="ECO:0000256" key="9">
    <source>
        <dbReference type="ARBA" id="ARBA00023316"/>
    </source>
</evidence>
<dbReference type="GO" id="GO:0005524">
    <property type="term" value="F:ATP binding"/>
    <property type="evidence" value="ECO:0007669"/>
    <property type="project" value="UniProtKB-UniRule"/>
</dbReference>
<evidence type="ECO:0000259" key="12">
    <source>
        <dbReference type="Pfam" id="PF01225"/>
    </source>
</evidence>
<organism evidence="15 16">
    <name type="scientific">Mahella australiensis (strain DSM 15567 / CIP 107919 / 50-1 BON)</name>
    <dbReference type="NCBI Taxonomy" id="697281"/>
    <lineage>
        <taxon>Bacteria</taxon>
        <taxon>Bacillati</taxon>
        <taxon>Bacillota</taxon>
        <taxon>Clostridia</taxon>
        <taxon>Thermoanaerobacterales</taxon>
        <taxon>Thermoanaerobacterales Family IV. Incertae Sedis</taxon>
        <taxon>Mahella</taxon>
    </lineage>
</organism>
<feature type="domain" description="Mur ligase C-terminal" evidence="13">
    <location>
        <begin position="318"/>
        <end position="442"/>
    </location>
</feature>
<dbReference type="Gene3D" id="3.90.190.20">
    <property type="entry name" value="Mur ligase, C-terminal domain"/>
    <property type="match status" value="1"/>
</dbReference>
<keyword evidence="8 10" id="KW-0131">Cell cycle</keyword>
<dbReference type="UniPathway" id="UPA00219"/>
<accession>F3ZZ23</accession>
<evidence type="ECO:0000313" key="16">
    <source>
        <dbReference type="Proteomes" id="UP000008457"/>
    </source>
</evidence>
<keyword evidence="9 10" id="KW-0961">Cell wall biogenesis/degradation</keyword>
<feature type="binding site" evidence="10">
    <location>
        <begin position="109"/>
        <end position="115"/>
    </location>
    <ligand>
        <name>ATP</name>
        <dbReference type="ChEBI" id="CHEBI:30616"/>
    </ligand>
</feature>
<dbReference type="SUPFAM" id="SSF53244">
    <property type="entry name" value="MurD-like peptide ligases, peptide-binding domain"/>
    <property type="match status" value="1"/>
</dbReference>
<evidence type="ECO:0000259" key="13">
    <source>
        <dbReference type="Pfam" id="PF02875"/>
    </source>
</evidence>
<keyword evidence="16" id="KW-1185">Reference proteome</keyword>
<evidence type="ECO:0000256" key="4">
    <source>
        <dbReference type="ARBA" id="ARBA00022741"/>
    </source>
</evidence>
<evidence type="ECO:0000256" key="5">
    <source>
        <dbReference type="ARBA" id="ARBA00022840"/>
    </source>
</evidence>
<evidence type="ECO:0000313" key="15">
    <source>
        <dbReference type="EMBL" id="AEE96782.1"/>
    </source>
</evidence>
<evidence type="ECO:0000256" key="7">
    <source>
        <dbReference type="ARBA" id="ARBA00022984"/>
    </source>
</evidence>
<dbReference type="InterPro" id="IPR000713">
    <property type="entry name" value="Mur_ligase_N"/>
</dbReference>
<dbReference type="SUPFAM" id="SSF63418">
    <property type="entry name" value="MurE/MurF N-terminal domain"/>
    <property type="match status" value="1"/>
</dbReference>
<dbReference type="GO" id="GO:0051301">
    <property type="term" value="P:cell division"/>
    <property type="evidence" value="ECO:0007669"/>
    <property type="project" value="UniProtKB-KW"/>
</dbReference>
<dbReference type="Pfam" id="PF01225">
    <property type="entry name" value="Mur_ligase"/>
    <property type="match status" value="1"/>
</dbReference>
<dbReference type="HOGENOM" id="CLU_031507_1_1_9"/>
<dbReference type="NCBIfam" id="TIGR01143">
    <property type="entry name" value="murF"/>
    <property type="match status" value="1"/>
</dbReference>
<evidence type="ECO:0000256" key="6">
    <source>
        <dbReference type="ARBA" id="ARBA00022960"/>
    </source>
</evidence>
<dbReference type="GO" id="GO:0047480">
    <property type="term" value="F:UDP-N-acetylmuramoyl-tripeptide-D-alanyl-D-alanine ligase activity"/>
    <property type="evidence" value="ECO:0007669"/>
    <property type="project" value="UniProtKB-UniRule"/>
</dbReference>
<evidence type="ECO:0000256" key="8">
    <source>
        <dbReference type="ARBA" id="ARBA00023306"/>
    </source>
</evidence>
<evidence type="ECO:0000259" key="14">
    <source>
        <dbReference type="Pfam" id="PF08245"/>
    </source>
</evidence>
<comment type="similarity">
    <text evidence="10">Belongs to the MurCDEF family. MurF subfamily.</text>
</comment>
<dbReference type="InterPro" id="IPR036615">
    <property type="entry name" value="Mur_ligase_C_dom_sf"/>
</dbReference>
<keyword evidence="2 10" id="KW-0436">Ligase</keyword>
<evidence type="ECO:0000256" key="10">
    <source>
        <dbReference type="HAMAP-Rule" id="MF_02019"/>
    </source>
</evidence>
<dbReference type="Gene3D" id="3.40.1390.10">
    <property type="entry name" value="MurE/MurF, N-terminal domain"/>
    <property type="match status" value="1"/>
</dbReference>
<keyword evidence="4 10" id="KW-0547">Nucleotide-binding</keyword>
<comment type="catalytic activity">
    <reaction evidence="10 11">
        <text>D-alanyl-D-alanine + UDP-N-acetyl-alpha-D-muramoyl-L-alanyl-gamma-D-glutamyl-meso-2,6-diaminopimelate + ATP = UDP-N-acetyl-alpha-D-muramoyl-L-alanyl-gamma-D-glutamyl-meso-2,6-diaminopimeloyl-D-alanyl-D-alanine + ADP + phosphate + H(+)</text>
        <dbReference type="Rhea" id="RHEA:28374"/>
        <dbReference type="ChEBI" id="CHEBI:15378"/>
        <dbReference type="ChEBI" id="CHEBI:30616"/>
        <dbReference type="ChEBI" id="CHEBI:43474"/>
        <dbReference type="ChEBI" id="CHEBI:57822"/>
        <dbReference type="ChEBI" id="CHEBI:61386"/>
        <dbReference type="ChEBI" id="CHEBI:83905"/>
        <dbReference type="ChEBI" id="CHEBI:456216"/>
        <dbReference type="EC" id="6.3.2.10"/>
    </reaction>
</comment>
<dbReference type="GO" id="GO:0008766">
    <property type="term" value="F:UDP-N-acetylmuramoylalanyl-D-glutamyl-2,6-diaminopimelate-D-alanyl-D-alanine ligase activity"/>
    <property type="evidence" value="ECO:0007669"/>
    <property type="project" value="RHEA"/>
</dbReference>
<sequence>MKLTVSEVIEATGGQLIAGDKWRIINGVSTDSRTVKPGQLFIALIGERYDGHDFIDNAVTNGASAVMLSKDTADWDIPIIKVEDTLEALKRLAAYYRRMFYLTVVAITGSSGKTTTKEFIYAVLSQKYNVLKNRGNLNNQIGLPLTVFDINPHHQYAVLEMGMSALGEIHDLADIARPHIGVITNIGLSHIEKLGNQQNILRAKLELFDFFGDNDVAVLNGDDPLLCTLHSVLPCRVLYFSTRGKGDIKVLNIRLYKNGYYCYTAVLPDGQREDIYLNIAGFHNVYNSLAAVLVGMEANVPLKQIKAGIESLYDTPQRLRMFQIYPDIQLIDDTYNANPDSMRAAIEVLCDLDSARKIAVLGDMLELGGIAETAHTELGRIVAQKRIDVLVTVGRLAHFIADGAEASGMDAHNIYRFNSNDDAISWLDEHITHGDAILIKGSHGMHMDEIVKYLQEHDEGAKNA</sequence>
<dbReference type="GO" id="GO:0009252">
    <property type="term" value="P:peptidoglycan biosynthetic process"/>
    <property type="evidence" value="ECO:0007669"/>
    <property type="project" value="UniProtKB-UniRule"/>
</dbReference>
<reference evidence="15 16" key="2">
    <citation type="journal article" date="2011" name="Stand. Genomic Sci.">
        <title>Complete genome sequence of Mahella australiensis type strain (50-1 BON).</title>
        <authorList>
            <person name="Sikorski J."/>
            <person name="Teshima H."/>
            <person name="Nolan M."/>
            <person name="Lucas S."/>
            <person name="Hammon N."/>
            <person name="Deshpande S."/>
            <person name="Cheng J.F."/>
            <person name="Pitluck S."/>
            <person name="Liolios K."/>
            <person name="Pagani I."/>
            <person name="Ivanova N."/>
            <person name="Huntemann M."/>
            <person name="Mavromatis K."/>
            <person name="Ovchinikova G."/>
            <person name="Pati A."/>
            <person name="Tapia R."/>
            <person name="Han C."/>
            <person name="Goodwin L."/>
            <person name="Chen A."/>
            <person name="Palaniappan K."/>
            <person name="Land M."/>
            <person name="Hauser L."/>
            <person name="Ngatchou-Djao O.D."/>
            <person name="Rohde M."/>
            <person name="Pukall R."/>
            <person name="Spring S."/>
            <person name="Abt B."/>
            <person name="Goker M."/>
            <person name="Detter J.C."/>
            <person name="Woyke T."/>
            <person name="Bristow J."/>
            <person name="Markowitz V."/>
            <person name="Hugenholtz P."/>
            <person name="Eisen J.A."/>
            <person name="Kyrpides N.C."/>
            <person name="Klenk H.P."/>
            <person name="Lapidus A."/>
        </authorList>
    </citation>
    <scope>NUCLEOTIDE SEQUENCE [LARGE SCALE GENOMIC DNA]</scope>
    <source>
        <strain evidence="16">DSM 15567 / CIP 107919 / 50-1 BON</strain>
    </source>
</reference>
<dbReference type="GO" id="GO:0008360">
    <property type="term" value="P:regulation of cell shape"/>
    <property type="evidence" value="ECO:0007669"/>
    <property type="project" value="UniProtKB-KW"/>
</dbReference>
<dbReference type="Gene3D" id="3.40.1190.10">
    <property type="entry name" value="Mur-like, catalytic domain"/>
    <property type="match status" value="1"/>
</dbReference>
<dbReference type="GO" id="GO:0005737">
    <property type="term" value="C:cytoplasm"/>
    <property type="evidence" value="ECO:0007669"/>
    <property type="project" value="UniProtKB-SubCell"/>
</dbReference>
<keyword evidence="3 10" id="KW-0132">Cell division</keyword>
<dbReference type="InterPro" id="IPR004101">
    <property type="entry name" value="Mur_ligase_C"/>
</dbReference>
<keyword evidence="5 10" id="KW-0067">ATP-binding</keyword>
<dbReference type="InterPro" id="IPR013221">
    <property type="entry name" value="Mur_ligase_cen"/>
</dbReference>
<keyword evidence="6 10" id="KW-0133">Cell shape</keyword>
<gene>
    <name evidence="10" type="primary">murF</name>
    <name evidence="15" type="ordered locus">Mahau_1594</name>
</gene>
<dbReference type="EC" id="6.3.2.10" evidence="10 11"/>
<keyword evidence="7 10" id="KW-0573">Peptidoglycan synthesis</keyword>
<proteinExistence type="inferred from homology"/>
<dbReference type="PANTHER" id="PTHR43024:SF1">
    <property type="entry name" value="UDP-N-ACETYLMURAMOYL-TRIPEPTIDE--D-ALANYL-D-ALANINE LIGASE"/>
    <property type="match status" value="1"/>
</dbReference>